<dbReference type="PANTHER" id="PTHR11575:SF24">
    <property type="entry name" value="5'-NUCLEOTIDASE"/>
    <property type="match status" value="1"/>
</dbReference>
<dbReference type="EMBL" id="AOEX01000106">
    <property type="protein sequence ID" value="EME50863.1"/>
    <property type="molecule type" value="Genomic_DNA"/>
</dbReference>
<dbReference type="InterPro" id="IPR029052">
    <property type="entry name" value="Metallo-depent_PP-like"/>
</dbReference>
<comment type="caution">
    <text evidence="3">The sequence shown here is derived from an EMBL/GenBank/DDBJ whole genome shotgun (WGS) entry which is preliminary data.</text>
</comment>
<dbReference type="Gene3D" id="3.90.780.10">
    <property type="entry name" value="5'-Nucleotidase, C-terminal domain"/>
    <property type="match status" value="1"/>
</dbReference>
<evidence type="ECO:0000313" key="4">
    <source>
        <dbReference type="Proteomes" id="UP000011731"/>
    </source>
</evidence>
<dbReference type="GO" id="GO:0030288">
    <property type="term" value="C:outer membrane-bounded periplasmic space"/>
    <property type="evidence" value="ECO:0007669"/>
    <property type="project" value="TreeGrafter"/>
</dbReference>
<dbReference type="Gene3D" id="3.60.21.10">
    <property type="match status" value="1"/>
</dbReference>
<accession>M2YQ05</accession>
<proteinExistence type="inferred from homology"/>
<evidence type="ECO:0000259" key="2">
    <source>
        <dbReference type="Pfam" id="PF02872"/>
    </source>
</evidence>
<keyword evidence="4" id="KW-1185">Reference proteome</keyword>
<evidence type="ECO:0000256" key="1">
    <source>
        <dbReference type="RuleBase" id="RU362119"/>
    </source>
</evidence>
<dbReference type="SUPFAM" id="SSF55816">
    <property type="entry name" value="5'-nucleotidase (syn. UDP-sugar hydrolase), C-terminal domain"/>
    <property type="match status" value="1"/>
</dbReference>
<dbReference type="InterPro" id="IPR006179">
    <property type="entry name" value="5_nucleotidase/apyrase"/>
</dbReference>
<feature type="domain" description="5'-Nucleotidase C-terminal" evidence="2">
    <location>
        <begin position="361"/>
        <end position="520"/>
    </location>
</feature>
<organism evidence="3 4">
    <name type="scientific">Rhodococcus ruber BKS 20-38</name>
    <dbReference type="NCBI Taxonomy" id="1278076"/>
    <lineage>
        <taxon>Bacteria</taxon>
        <taxon>Bacillati</taxon>
        <taxon>Actinomycetota</taxon>
        <taxon>Actinomycetes</taxon>
        <taxon>Mycobacteriales</taxon>
        <taxon>Nocardiaceae</taxon>
        <taxon>Rhodococcus</taxon>
    </lineage>
</organism>
<feature type="chain" id="PRO_5005140265" evidence="1">
    <location>
        <begin position="27"/>
        <end position="556"/>
    </location>
</feature>
<dbReference type="GO" id="GO:0009166">
    <property type="term" value="P:nucleotide catabolic process"/>
    <property type="evidence" value="ECO:0007669"/>
    <property type="project" value="InterPro"/>
</dbReference>
<reference evidence="3 4" key="1">
    <citation type="journal article" date="2013" name="Genome Announc.">
        <title>Draft Genome Sequence of Rhodococcus ruber Strain BKS 20-38.</title>
        <authorList>
            <person name="Bala M."/>
            <person name="Kumar S."/>
            <person name="Raghava G.P."/>
            <person name="Mayilraj S."/>
        </authorList>
    </citation>
    <scope>NUCLEOTIDE SEQUENCE [LARGE SCALE GENOMIC DNA]</scope>
    <source>
        <strain evidence="3 4">BKS 20-38</strain>
    </source>
</reference>
<dbReference type="Proteomes" id="UP000011731">
    <property type="component" value="Unassembled WGS sequence"/>
</dbReference>
<gene>
    <name evidence="3" type="ORF">G352_27319</name>
</gene>
<dbReference type="InterPro" id="IPR008334">
    <property type="entry name" value="5'-Nucleotdase_C"/>
</dbReference>
<sequence>MTRRWTLSAALLTGILWTSLAVPATALPPDALPLRLIAFRDLHGSLLPPQGPRSEVVRSDGASVPAGGAAYLAAYVRQLRAQADNSVLYSVGDTWGSSPIESAMFHDEPTVDLLNGLDVTAAALGNHEFDNGYAELQRLRDGGCHPEGCRYDEEYAGTAFPLIAANVAEADGSPAALPFSVDYVDGVPVGVIGVAPQDTPQVVRGDDITGLQFTDEITAVDRTADALDALGVRSIVLLYKGALTPSAGADPCDPAAGPARTLASRVSPKVDVVVTADGEDSFNCSYPDPAGNPRTVLQGASHGRIVSVADLTIDRESREVLRDRTHAFNQIVTHDIAPDPRTQQFVDRAVDKSRDVAERFVGRITADLTRDVTAGGESALGNLVADAQLAAAEPAGAQLALTNPGGVRADLLHSDDGVVTHGDTYAAQPFGNRLQVLELTGAELVGVLEQQFQQDGSGATRERILAPSHTLRYVLDRAATPGTRIRDVTVAGRPLDPVATYRVVVNGFLADGGDGFTGFTQARRTTGAGAELDALNDYLGARSPVAPPATDRITVP</sequence>
<dbReference type="GO" id="GO:0008253">
    <property type="term" value="F:5'-nucleotidase activity"/>
    <property type="evidence" value="ECO:0007669"/>
    <property type="project" value="TreeGrafter"/>
</dbReference>
<feature type="signal peptide" evidence="1">
    <location>
        <begin position="1"/>
        <end position="26"/>
    </location>
</feature>
<name>M2YQ05_9NOCA</name>
<evidence type="ECO:0000313" key="3">
    <source>
        <dbReference type="EMBL" id="EME50863.1"/>
    </source>
</evidence>
<dbReference type="AlphaFoldDB" id="M2YQ05"/>
<protein>
    <submittedName>
        <fullName evidence="3">5prime nucleotidase</fullName>
    </submittedName>
</protein>
<dbReference type="Pfam" id="PF02872">
    <property type="entry name" value="5_nucleotid_C"/>
    <property type="match status" value="1"/>
</dbReference>
<dbReference type="PANTHER" id="PTHR11575">
    <property type="entry name" value="5'-NUCLEOTIDASE-RELATED"/>
    <property type="match status" value="1"/>
</dbReference>
<dbReference type="GO" id="GO:0008768">
    <property type="term" value="F:UDP-sugar diphosphatase activity"/>
    <property type="evidence" value="ECO:0007669"/>
    <property type="project" value="TreeGrafter"/>
</dbReference>
<keyword evidence="1" id="KW-0378">Hydrolase</keyword>
<dbReference type="SUPFAM" id="SSF56300">
    <property type="entry name" value="Metallo-dependent phosphatases"/>
    <property type="match status" value="1"/>
</dbReference>
<dbReference type="InterPro" id="IPR036907">
    <property type="entry name" value="5'-Nucleotdase_C_sf"/>
</dbReference>
<dbReference type="GO" id="GO:0000166">
    <property type="term" value="F:nucleotide binding"/>
    <property type="evidence" value="ECO:0007669"/>
    <property type="project" value="UniProtKB-KW"/>
</dbReference>
<keyword evidence="1" id="KW-0732">Signal</keyword>
<dbReference type="PRINTS" id="PR01607">
    <property type="entry name" value="APYRASEFAMLY"/>
</dbReference>
<comment type="similarity">
    <text evidence="1">Belongs to the 5'-nucleotidase family.</text>
</comment>
<dbReference type="PATRIC" id="fig|1278076.4.peg.5607"/>
<keyword evidence="1" id="KW-0547">Nucleotide-binding</keyword>